<protein>
    <submittedName>
        <fullName evidence="2">Uncharacterized protein</fullName>
    </submittedName>
</protein>
<feature type="transmembrane region" description="Helical" evidence="1">
    <location>
        <begin position="73"/>
        <end position="95"/>
    </location>
</feature>
<evidence type="ECO:0000313" key="2">
    <source>
        <dbReference type="EMBL" id="WOQ69374.1"/>
    </source>
</evidence>
<organism evidence="2 3">
    <name type="scientific">Microbacterium limosum</name>
    <dbReference type="NCBI Taxonomy" id="3079935"/>
    <lineage>
        <taxon>Bacteria</taxon>
        <taxon>Bacillati</taxon>
        <taxon>Actinomycetota</taxon>
        <taxon>Actinomycetes</taxon>
        <taxon>Micrococcales</taxon>
        <taxon>Microbacteriaceae</taxon>
        <taxon>Microbacterium</taxon>
    </lineage>
</organism>
<keyword evidence="1" id="KW-0812">Transmembrane</keyword>
<keyword evidence="1" id="KW-1133">Transmembrane helix</keyword>
<keyword evidence="3" id="KW-1185">Reference proteome</keyword>
<evidence type="ECO:0000256" key="1">
    <source>
        <dbReference type="SAM" id="Phobius"/>
    </source>
</evidence>
<dbReference type="AlphaFoldDB" id="A0AAU0MGE8"/>
<accession>A0AAU0MGE8</accession>
<dbReference type="RefSeq" id="WP_330170498.1">
    <property type="nucleotide sequence ID" value="NZ_CP137080.1"/>
</dbReference>
<gene>
    <name evidence="2" type="ORF">RYJ27_11830</name>
</gene>
<dbReference type="KEGG" id="mliy:RYJ27_11830"/>
<sequence>MSRRRSAAPMEAPEHRWPPIVAVLGAVVLWVLLPPYFFPPLQWGAAIVCALLIVPLVILNPRHMTRQTAWSRALSLALAFVVLLFTQVLLVQLVLELLTAPPATGVIILVAALQLWSTNAIAFGLVFWELDAGGPVTRASTTRPAAEMDFEFPQYTLPGRCSDLASFVVGSNCRVDSGSVATI</sequence>
<reference evidence="2 3" key="1">
    <citation type="submission" date="2023-10" db="EMBL/GenBank/DDBJ databases">
        <title>Y20.</title>
        <authorList>
            <person name="Zhang G."/>
            <person name="Ding Y."/>
        </authorList>
    </citation>
    <scope>NUCLEOTIDE SEQUENCE [LARGE SCALE GENOMIC DNA]</scope>
    <source>
        <strain evidence="2 3">Y20</strain>
    </source>
</reference>
<name>A0AAU0MGE8_9MICO</name>
<feature type="transmembrane region" description="Helical" evidence="1">
    <location>
        <begin position="20"/>
        <end position="37"/>
    </location>
</feature>
<feature type="transmembrane region" description="Helical" evidence="1">
    <location>
        <begin position="107"/>
        <end position="128"/>
    </location>
</feature>
<evidence type="ECO:0000313" key="3">
    <source>
        <dbReference type="Proteomes" id="UP001329313"/>
    </source>
</evidence>
<feature type="transmembrane region" description="Helical" evidence="1">
    <location>
        <begin position="43"/>
        <end position="61"/>
    </location>
</feature>
<dbReference type="Proteomes" id="UP001329313">
    <property type="component" value="Chromosome"/>
</dbReference>
<keyword evidence="1" id="KW-0472">Membrane</keyword>
<proteinExistence type="predicted"/>
<dbReference type="EMBL" id="CP137080">
    <property type="protein sequence ID" value="WOQ69374.1"/>
    <property type="molecule type" value="Genomic_DNA"/>
</dbReference>